<protein>
    <submittedName>
        <fullName evidence="3">Uncharacterized protein</fullName>
    </submittedName>
</protein>
<keyword evidence="2" id="KW-0472">Membrane</keyword>
<dbReference type="AlphaFoldDB" id="A0A6I4P100"/>
<dbReference type="Proteomes" id="UP000438182">
    <property type="component" value="Unassembled WGS sequence"/>
</dbReference>
<feature type="compositionally biased region" description="Acidic residues" evidence="1">
    <location>
        <begin position="1"/>
        <end position="16"/>
    </location>
</feature>
<evidence type="ECO:0000313" key="4">
    <source>
        <dbReference type="Proteomes" id="UP000438182"/>
    </source>
</evidence>
<comment type="caution">
    <text evidence="3">The sequence shown here is derived from an EMBL/GenBank/DDBJ whole genome shotgun (WGS) entry which is preliminary data.</text>
</comment>
<keyword evidence="2" id="KW-0812">Transmembrane</keyword>
<name>A0A6I4P100_9MICO</name>
<dbReference type="RefSeq" id="WP_160423746.1">
    <property type="nucleotide sequence ID" value="NZ_WSTA01000026.1"/>
</dbReference>
<feature type="transmembrane region" description="Helical" evidence="2">
    <location>
        <begin position="186"/>
        <end position="211"/>
    </location>
</feature>
<evidence type="ECO:0000256" key="1">
    <source>
        <dbReference type="SAM" id="MobiDB-lite"/>
    </source>
</evidence>
<feature type="compositionally biased region" description="Low complexity" evidence="1">
    <location>
        <begin position="19"/>
        <end position="43"/>
    </location>
</feature>
<organism evidence="3 4">
    <name type="scientific">Agromyces seonyuensis</name>
    <dbReference type="NCBI Taxonomy" id="2662446"/>
    <lineage>
        <taxon>Bacteria</taxon>
        <taxon>Bacillati</taxon>
        <taxon>Actinomycetota</taxon>
        <taxon>Actinomycetes</taxon>
        <taxon>Micrococcales</taxon>
        <taxon>Microbacteriaceae</taxon>
        <taxon>Agromyces</taxon>
    </lineage>
</organism>
<accession>A0A6I4P100</accession>
<sequence>MLTGEDDGDEFEDEPAEPTGPVRAAGAPVAAPVAPAPARAEPRTITPVTTTVSTGHWADGLAVDDSESPQPFDQLLARGGLSGVPTTTTSALILPALPDGGPLTTPHPLTGEIIVTGSIDLPRSFGATGAHPDQVDSSDIDRLFDQVEDSPATGVAPVAAKRAVSTQGSTRDYITAPKKEGASMPLILAITAGVLALGVVAALVVGVVAGLI</sequence>
<keyword evidence="2" id="KW-1133">Transmembrane helix</keyword>
<feature type="region of interest" description="Disordered" evidence="1">
    <location>
        <begin position="1"/>
        <end position="43"/>
    </location>
</feature>
<evidence type="ECO:0000256" key="2">
    <source>
        <dbReference type="SAM" id="Phobius"/>
    </source>
</evidence>
<keyword evidence="4" id="KW-1185">Reference proteome</keyword>
<proteinExistence type="predicted"/>
<gene>
    <name evidence="3" type="ORF">GB864_07565</name>
</gene>
<dbReference type="EMBL" id="WSTA01000026">
    <property type="protein sequence ID" value="MWB98405.1"/>
    <property type="molecule type" value="Genomic_DNA"/>
</dbReference>
<evidence type="ECO:0000313" key="3">
    <source>
        <dbReference type="EMBL" id="MWB98405.1"/>
    </source>
</evidence>
<reference evidence="3 4" key="1">
    <citation type="submission" date="2019-12" db="EMBL/GenBank/DDBJ databases">
        <authorList>
            <person name="Kim Y.S."/>
        </authorList>
    </citation>
    <scope>NUCLEOTIDE SEQUENCE [LARGE SCALE GENOMIC DNA]</scope>
    <source>
        <strain evidence="3 4">MMS17-SY077</strain>
    </source>
</reference>